<protein>
    <recommendedName>
        <fullName evidence="3">Reverse transcriptase domain-containing protein</fullName>
    </recommendedName>
</protein>
<dbReference type="Proteomes" id="UP000076727">
    <property type="component" value="Unassembled WGS sequence"/>
</dbReference>
<dbReference type="AlphaFoldDB" id="A0A165RUM2"/>
<sequence length="130" mass="14777">MPPAVFHRDKCRALREELFQPPPRLDGCERPDLSNQHPDDIPFVELTKYECRQAIFDAAPHKAPGPNGVPAVALRWAWEAAGEEMFALMSACVRAGHHPSIWHESIAVALRKPNKKDYSQPRSYRLIQLL</sequence>
<evidence type="ECO:0008006" key="3">
    <source>
        <dbReference type="Google" id="ProtNLM"/>
    </source>
</evidence>
<name>A0A165RUM2_9APHY</name>
<reference evidence="1 2" key="1">
    <citation type="journal article" date="2016" name="Mol. Biol. Evol.">
        <title>Comparative Genomics of Early-Diverging Mushroom-Forming Fungi Provides Insights into the Origins of Lignocellulose Decay Capabilities.</title>
        <authorList>
            <person name="Nagy L.G."/>
            <person name="Riley R."/>
            <person name="Tritt A."/>
            <person name="Adam C."/>
            <person name="Daum C."/>
            <person name="Floudas D."/>
            <person name="Sun H."/>
            <person name="Yadav J.S."/>
            <person name="Pangilinan J."/>
            <person name="Larsson K.H."/>
            <person name="Matsuura K."/>
            <person name="Barry K."/>
            <person name="Labutti K."/>
            <person name="Kuo R."/>
            <person name="Ohm R.A."/>
            <person name="Bhattacharya S.S."/>
            <person name="Shirouzu T."/>
            <person name="Yoshinaga Y."/>
            <person name="Martin F.M."/>
            <person name="Grigoriev I.V."/>
            <person name="Hibbett D.S."/>
        </authorList>
    </citation>
    <scope>NUCLEOTIDE SEQUENCE [LARGE SCALE GENOMIC DNA]</scope>
    <source>
        <strain evidence="1 2">L-15889</strain>
    </source>
</reference>
<evidence type="ECO:0000313" key="1">
    <source>
        <dbReference type="EMBL" id="KZT71177.1"/>
    </source>
</evidence>
<dbReference type="STRING" id="1314783.A0A165RUM2"/>
<organism evidence="1 2">
    <name type="scientific">Daedalea quercina L-15889</name>
    <dbReference type="NCBI Taxonomy" id="1314783"/>
    <lineage>
        <taxon>Eukaryota</taxon>
        <taxon>Fungi</taxon>
        <taxon>Dikarya</taxon>
        <taxon>Basidiomycota</taxon>
        <taxon>Agaricomycotina</taxon>
        <taxon>Agaricomycetes</taxon>
        <taxon>Polyporales</taxon>
        <taxon>Fomitopsis</taxon>
    </lineage>
</organism>
<feature type="non-terminal residue" evidence="1">
    <location>
        <position position="130"/>
    </location>
</feature>
<dbReference type="PANTHER" id="PTHR33481:SF1">
    <property type="entry name" value="ENDONUCLEASE_EXONUCLEASE_PHOSPHATASE DOMAIN-CONTAINING PROTEIN-RELATED"/>
    <property type="match status" value="1"/>
</dbReference>
<keyword evidence="2" id="KW-1185">Reference proteome</keyword>
<evidence type="ECO:0000313" key="2">
    <source>
        <dbReference type="Proteomes" id="UP000076727"/>
    </source>
</evidence>
<proteinExistence type="predicted"/>
<accession>A0A165RUM2</accession>
<dbReference type="PANTHER" id="PTHR33481">
    <property type="entry name" value="REVERSE TRANSCRIPTASE"/>
    <property type="match status" value="1"/>
</dbReference>
<gene>
    <name evidence="1" type="ORF">DAEQUDRAFT_724551</name>
</gene>
<dbReference type="EMBL" id="KV429047">
    <property type="protein sequence ID" value="KZT71177.1"/>
    <property type="molecule type" value="Genomic_DNA"/>
</dbReference>
<dbReference type="OrthoDB" id="412006at2759"/>